<dbReference type="PANTHER" id="PTHR21137:SF42">
    <property type="entry name" value="ODORANT RECEPTOR 83A"/>
    <property type="match status" value="1"/>
</dbReference>
<organism evidence="10 11">
    <name type="scientific">Trichogramma kaykai</name>
    <dbReference type="NCBI Taxonomy" id="54128"/>
    <lineage>
        <taxon>Eukaryota</taxon>
        <taxon>Metazoa</taxon>
        <taxon>Ecdysozoa</taxon>
        <taxon>Arthropoda</taxon>
        <taxon>Hexapoda</taxon>
        <taxon>Insecta</taxon>
        <taxon>Pterygota</taxon>
        <taxon>Neoptera</taxon>
        <taxon>Endopterygota</taxon>
        <taxon>Hymenoptera</taxon>
        <taxon>Apocrita</taxon>
        <taxon>Proctotrupomorpha</taxon>
        <taxon>Chalcidoidea</taxon>
        <taxon>Trichogrammatidae</taxon>
        <taxon>Trichogramma</taxon>
    </lineage>
</organism>
<feature type="transmembrane region" description="Helical" evidence="9">
    <location>
        <begin position="283"/>
        <end position="304"/>
    </location>
</feature>
<comment type="subcellular location">
    <subcellularLocation>
        <location evidence="9">Cell membrane</location>
        <topology evidence="9">Multi-pass membrane protein</topology>
    </subcellularLocation>
    <subcellularLocation>
        <location evidence="1">Membrane</location>
        <topology evidence="1">Multi-pass membrane protein</topology>
    </subcellularLocation>
</comment>
<dbReference type="GO" id="GO:0007165">
    <property type="term" value="P:signal transduction"/>
    <property type="evidence" value="ECO:0007669"/>
    <property type="project" value="UniProtKB-KW"/>
</dbReference>
<feature type="transmembrane region" description="Helical" evidence="9">
    <location>
        <begin position="142"/>
        <end position="164"/>
    </location>
</feature>
<feature type="transmembrane region" description="Helical" evidence="9">
    <location>
        <begin position="82"/>
        <end position="103"/>
    </location>
</feature>
<proteinExistence type="inferred from homology"/>
<dbReference type="InterPro" id="IPR004117">
    <property type="entry name" value="7tm6_olfct_rcpt"/>
</dbReference>
<comment type="similarity">
    <text evidence="9">Belongs to the insect chemoreceptor superfamily. Heteromeric odorant receptor channel (TC 1.A.69) family.</text>
</comment>
<dbReference type="AlphaFoldDB" id="A0ABD2XUS1"/>
<evidence type="ECO:0000256" key="4">
    <source>
        <dbReference type="ARBA" id="ARBA00022725"/>
    </source>
</evidence>
<accession>A0ABD2XUS1</accession>
<reference evidence="10 11" key="1">
    <citation type="journal article" date="2024" name="bioRxiv">
        <title>A reference genome for Trichogramma kaykai: A tiny desert-dwelling parasitoid wasp with competing sex-ratio distorters.</title>
        <authorList>
            <person name="Culotta J."/>
            <person name="Lindsey A.R."/>
        </authorList>
    </citation>
    <scope>NUCLEOTIDE SEQUENCE [LARGE SCALE GENOMIC DNA]</scope>
    <source>
        <strain evidence="10 11">KSX58</strain>
    </source>
</reference>
<keyword evidence="3 9" id="KW-0812">Transmembrane</keyword>
<keyword evidence="7 9" id="KW-0675">Receptor</keyword>
<evidence type="ECO:0000313" key="10">
    <source>
        <dbReference type="EMBL" id="KAL3407833.1"/>
    </source>
</evidence>
<dbReference type="EMBL" id="JBJJXI010000002">
    <property type="protein sequence ID" value="KAL3407833.1"/>
    <property type="molecule type" value="Genomic_DNA"/>
</dbReference>
<protein>
    <recommendedName>
        <fullName evidence="9">Odorant receptor</fullName>
    </recommendedName>
</protein>
<dbReference type="Proteomes" id="UP001627154">
    <property type="component" value="Unassembled WGS sequence"/>
</dbReference>
<evidence type="ECO:0000256" key="9">
    <source>
        <dbReference type="RuleBase" id="RU351113"/>
    </source>
</evidence>
<comment type="caution">
    <text evidence="10">The sequence shown here is derived from an EMBL/GenBank/DDBJ whole genome shotgun (WGS) entry which is preliminary data.</text>
</comment>
<feature type="transmembrane region" description="Helical" evidence="9">
    <location>
        <begin position="48"/>
        <end position="70"/>
    </location>
</feature>
<evidence type="ECO:0000256" key="7">
    <source>
        <dbReference type="ARBA" id="ARBA00023170"/>
    </source>
</evidence>
<evidence type="ECO:0000256" key="3">
    <source>
        <dbReference type="ARBA" id="ARBA00022692"/>
    </source>
</evidence>
<evidence type="ECO:0000256" key="5">
    <source>
        <dbReference type="ARBA" id="ARBA00022989"/>
    </source>
</evidence>
<evidence type="ECO:0000256" key="1">
    <source>
        <dbReference type="ARBA" id="ARBA00004141"/>
    </source>
</evidence>
<evidence type="ECO:0000256" key="8">
    <source>
        <dbReference type="ARBA" id="ARBA00023224"/>
    </source>
</evidence>
<dbReference type="PANTHER" id="PTHR21137">
    <property type="entry name" value="ODORANT RECEPTOR"/>
    <property type="match status" value="1"/>
</dbReference>
<dbReference type="GO" id="GO:0005886">
    <property type="term" value="C:plasma membrane"/>
    <property type="evidence" value="ECO:0007669"/>
    <property type="project" value="UniProtKB-SubCell"/>
</dbReference>
<comment type="caution">
    <text evidence="9">Lacks conserved residue(s) required for the propagation of feature annotation.</text>
</comment>
<keyword evidence="6 9" id="KW-0472">Membrane</keyword>
<dbReference type="GO" id="GO:0007608">
    <property type="term" value="P:sensory perception of smell"/>
    <property type="evidence" value="ECO:0007669"/>
    <property type="project" value="UniProtKB-KW"/>
</dbReference>
<name>A0ABD2XUS1_9HYME</name>
<evidence type="ECO:0000256" key="2">
    <source>
        <dbReference type="ARBA" id="ARBA00022606"/>
    </source>
</evidence>
<feature type="transmembrane region" description="Helical" evidence="9">
    <location>
        <begin position="316"/>
        <end position="338"/>
    </location>
</feature>
<evidence type="ECO:0000256" key="6">
    <source>
        <dbReference type="ARBA" id="ARBA00023136"/>
    </source>
</evidence>
<keyword evidence="8 9" id="KW-0807">Transducer</keyword>
<keyword evidence="2 9" id="KW-0716">Sensory transduction</keyword>
<evidence type="ECO:0000313" key="11">
    <source>
        <dbReference type="Proteomes" id="UP001627154"/>
    </source>
</evidence>
<keyword evidence="11" id="KW-1185">Reference proteome</keyword>
<dbReference type="Pfam" id="PF02949">
    <property type="entry name" value="7tm_6"/>
    <property type="match status" value="1"/>
</dbReference>
<keyword evidence="4 9" id="KW-0552">Olfaction</keyword>
<keyword evidence="5 9" id="KW-1133">Transmembrane helix</keyword>
<gene>
    <name evidence="10" type="ORF">TKK_000085</name>
</gene>
<sequence length="419" mass="46643">MTLTRSSKDENPGFHWAFGLNRLSLKIIGIWPNEEDEGQAPKTVGKKLIALSVPLMVAGLILGIIVPQLYALNLVWQDFSLVIDNLTTVCIAATSTIKLFLLWNSRKLFEPILQLASDHWRRGAQPDSSHVVMLRQARRAKLFTMSGYAIMGVCFVGFMFTPFLGLSVRIVNNVTDDLASGSFLPFQTYYPFEFHETPVYEVVYASQVVTASFAGIGFSVPDNFFGALAFHACAQCQLLSRMIRELPVVTMAGDRGDEFCGRLAAFVEHHLLVIRFVNLVEKAFNMIILVQTVSLTLIICFLIFGSINSLESDDNGAAIVQIFTLSGTALNLMIHMFIYCIASELLAEYSEGIADAVYNYDWHLLPSSYSRQLVIIMIRTEFPLRFTAGKFFYLSLNAYLNIIKSSAGYISVLLAVQGG</sequence>